<protein>
    <submittedName>
        <fullName evidence="2">Uncharacterized protein</fullName>
    </submittedName>
</protein>
<evidence type="ECO:0000313" key="2">
    <source>
        <dbReference type="EMBL" id="CAD2176760.1"/>
    </source>
</evidence>
<sequence>MNFIQTGKNVILARRVYLHDITRMTQTNLFIIVLVLRLMGTAANFIGILTLYAVLSNFGDDQAILAREILIHVLVVNYGVLPTGCIHVIILVRMKRLWEIKKLNIHCICNEDYQPFDFGADTCCNAIRKCADKRHGKLSECIPEYTGGGYFKNGDETTGRYRSWLCVSSQKYGNCDEFYQWCGMKCNGQRLELSPADTKVLWLLLQDSPDLLNKLSRRRKSFLRKRTFEDKFSE</sequence>
<proteinExistence type="predicted"/>
<keyword evidence="1" id="KW-0812">Transmembrane</keyword>
<feature type="transmembrane region" description="Helical" evidence="1">
    <location>
        <begin position="69"/>
        <end position="92"/>
    </location>
</feature>
<evidence type="ECO:0000313" key="3">
    <source>
        <dbReference type="Proteomes" id="UP000580250"/>
    </source>
</evidence>
<feature type="transmembrane region" description="Helical" evidence="1">
    <location>
        <begin position="29"/>
        <end position="54"/>
    </location>
</feature>
<evidence type="ECO:0000256" key="1">
    <source>
        <dbReference type="SAM" id="Phobius"/>
    </source>
</evidence>
<dbReference type="AlphaFoldDB" id="A0A6V7VP36"/>
<comment type="caution">
    <text evidence="2">The sequence shown here is derived from an EMBL/GenBank/DDBJ whole genome shotgun (WGS) entry which is preliminary data.</text>
</comment>
<gene>
    <name evidence="2" type="ORF">MENT_LOCUS28594</name>
</gene>
<name>A0A6V7VP36_MELEN</name>
<keyword evidence="1" id="KW-0472">Membrane</keyword>
<keyword evidence="1" id="KW-1133">Transmembrane helix</keyword>
<reference evidence="2 3" key="1">
    <citation type="submission" date="2020-08" db="EMBL/GenBank/DDBJ databases">
        <authorList>
            <person name="Koutsovoulos G."/>
            <person name="Danchin GJ E."/>
        </authorList>
    </citation>
    <scope>NUCLEOTIDE SEQUENCE [LARGE SCALE GENOMIC DNA]</scope>
</reference>
<accession>A0A6V7VP36</accession>
<organism evidence="2 3">
    <name type="scientific">Meloidogyne enterolobii</name>
    <name type="common">Root-knot nematode worm</name>
    <name type="synonym">Meloidogyne mayaguensis</name>
    <dbReference type="NCBI Taxonomy" id="390850"/>
    <lineage>
        <taxon>Eukaryota</taxon>
        <taxon>Metazoa</taxon>
        <taxon>Ecdysozoa</taxon>
        <taxon>Nematoda</taxon>
        <taxon>Chromadorea</taxon>
        <taxon>Rhabditida</taxon>
        <taxon>Tylenchina</taxon>
        <taxon>Tylenchomorpha</taxon>
        <taxon>Tylenchoidea</taxon>
        <taxon>Meloidogynidae</taxon>
        <taxon>Meloidogyninae</taxon>
        <taxon>Meloidogyne</taxon>
    </lineage>
</organism>
<dbReference type="EMBL" id="CAJEWN010000283">
    <property type="protein sequence ID" value="CAD2176760.1"/>
    <property type="molecule type" value="Genomic_DNA"/>
</dbReference>
<dbReference type="Proteomes" id="UP000580250">
    <property type="component" value="Unassembled WGS sequence"/>
</dbReference>